<organism evidence="2 3">
    <name type="scientific">Clytia hemisphaerica</name>
    <dbReference type="NCBI Taxonomy" id="252671"/>
    <lineage>
        <taxon>Eukaryota</taxon>
        <taxon>Metazoa</taxon>
        <taxon>Cnidaria</taxon>
        <taxon>Hydrozoa</taxon>
        <taxon>Hydroidolina</taxon>
        <taxon>Leptothecata</taxon>
        <taxon>Obeliida</taxon>
        <taxon>Clytiidae</taxon>
        <taxon>Clytia</taxon>
    </lineage>
</organism>
<feature type="chain" id="PRO_5029545852" description="Secreted protein" evidence="1">
    <location>
        <begin position="33"/>
        <end position="101"/>
    </location>
</feature>
<sequence length="101" mass="11723">MLRFIKLHFELAAVLLALYLVFLSNHGCQVSCQRRCPTYCSFGGRCFCNAGYHSLGGKRSLSITYARDDVTGQVVKDRILLRWERILSVLVSRQDRRRKRK</sequence>
<evidence type="ECO:0000256" key="1">
    <source>
        <dbReference type="SAM" id="SignalP"/>
    </source>
</evidence>
<keyword evidence="1" id="KW-0732">Signal</keyword>
<dbReference type="EnsemblMetazoa" id="CLYHEMT002631.2">
    <property type="protein sequence ID" value="CLYHEMP002631.2"/>
    <property type="gene ID" value="CLYHEMG002631"/>
</dbReference>
<dbReference type="AlphaFoldDB" id="A0A7M5ULS3"/>
<evidence type="ECO:0000313" key="3">
    <source>
        <dbReference type="Proteomes" id="UP000594262"/>
    </source>
</evidence>
<evidence type="ECO:0000313" key="2">
    <source>
        <dbReference type="EnsemblMetazoa" id="CLYHEMP002631.2"/>
    </source>
</evidence>
<keyword evidence="3" id="KW-1185">Reference proteome</keyword>
<protein>
    <recommendedName>
        <fullName evidence="4">Secreted protein</fullName>
    </recommendedName>
</protein>
<name>A0A7M5ULS3_9CNID</name>
<reference evidence="2" key="1">
    <citation type="submission" date="2021-01" db="UniProtKB">
        <authorList>
            <consortium name="EnsemblMetazoa"/>
        </authorList>
    </citation>
    <scope>IDENTIFICATION</scope>
</reference>
<feature type="signal peptide" evidence="1">
    <location>
        <begin position="1"/>
        <end position="32"/>
    </location>
</feature>
<dbReference type="Proteomes" id="UP000594262">
    <property type="component" value="Unplaced"/>
</dbReference>
<dbReference type="OrthoDB" id="9997853at2759"/>
<proteinExistence type="predicted"/>
<accession>A0A7M5ULS3</accession>
<evidence type="ECO:0008006" key="4">
    <source>
        <dbReference type="Google" id="ProtNLM"/>
    </source>
</evidence>